<keyword evidence="6" id="KW-0732">Signal</keyword>
<evidence type="ECO:0000256" key="2">
    <source>
        <dbReference type="ARBA" id="ARBA00006285"/>
    </source>
</evidence>
<comment type="caution">
    <text evidence="9">The sequence shown here is derived from an EMBL/GenBank/DDBJ whole genome shotgun (WGS) entry which is preliminary data.</text>
</comment>
<dbReference type="Proteomes" id="UP001470230">
    <property type="component" value="Unassembled WGS sequence"/>
</dbReference>
<dbReference type="InterPro" id="IPR017853">
    <property type="entry name" value="GH"/>
</dbReference>
<evidence type="ECO:0000313" key="9">
    <source>
        <dbReference type="EMBL" id="KAK8837638.1"/>
    </source>
</evidence>
<dbReference type="Pfam" id="PF02838">
    <property type="entry name" value="Glyco_hydro_20b"/>
    <property type="match status" value="1"/>
</dbReference>
<feature type="domain" description="Beta-hexosaminidase bacterial type N-terminal" evidence="8">
    <location>
        <begin position="18"/>
        <end position="150"/>
    </location>
</feature>
<feature type="signal peptide" evidence="6">
    <location>
        <begin position="1"/>
        <end position="17"/>
    </location>
</feature>
<dbReference type="EMBL" id="JAPFFF010000058">
    <property type="protein sequence ID" value="KAK8837638.1"/>
    <property type="molecule type" value="Genomic_DNA"/>
</dbReference>
<dbReference type="EC" id="3.2.1.52" evidence="3"/>
<evidence type="ECO:0000256" key="5">
    <source>
        <dbReference type="ARBA" id="ARBA00023295"/>
    </source>
</evidence>
<dbReference type="Pfam" id="PF00728">
    <property type="entry name" value="Glyco_hydro_20"/>
    <property type="match status" value="1"/>
</dbReference>
<evidence type="ECO:0000256" key="1">
    <source>
        <dbReference type="ARBA" id="ARBA00001231"/>
    </source>
</evidence>
<name>A0ABR2GUN0_9EUKA</name>
<dbReference type="CDD" id="cd06563">
    <property type="entry name" value="GH20_chitobiase-like"/>
    <property type="match status" value="1"/>
</dbReference>
<keyword evidence="10" id="KW-1185">Reference proteome</keyword>
<comment type="catalytic activity">
    <reaction evidence="1">
        <text>Hydrolysis of terminal non-reducing N-acetyl-D-hexosamine residues in N-acetyl-beta-D-hexosaminides.</text>
        <dbReference type="EC" id="3.2.1.52"/>
    </reaction>
</comment>
<feature type="chain" id="PRO_5045083375" description="beta-N-acetylhexosaminidase" evidence="6">
    <location>
        <begin position="18"/>
        <end position="647"/>
    </location>
</feature>
<dbReference type="Gene3D" id="3.30.379.10">
    <property type="entry name" value="Chitobiase/beta-hexosaminidase domain 2-like"/>
    <property type="match status" value="1"/>
</dbReference>
<dbReference type="Gene3D" id="3.20.20.80">
    <property type="entry name" value="Glycosidases"/>
    <property type="match status" value="1"/>
</dbReference>
<dbReference type="SUPFAM" id="SSF55545">
    <property type="entry name" value="beta-N-acetylhexosaminidase-like domain"/>
    <property type="match status" value="1"/>
</dbReference>
<protein>
    <recommendedName>
        <fullName evidence="3">beta-N-acetylhexosaminidase</fullName>
        <ecNumber evidence="3">3.2.1.52</ecNumber>
    </recommendedName>
</protein>
<dbReference type="PANTHER" id="PTHR22600:SF57">
    <property type="entry name" value="BETA-N-ACETYLHEXOSAMINIDASE"/>
    <property type="match status" value="1"/>
</dbReference>
<evidence type="ECO:0000256" key="3">
    <source>
        <dbReference type="ARBA" id="ARBA00012663"/>
    </source>
</evidence>
<evidence type="ECO:0000313" key="10">
    <source>
        <dbReference type="Proteomes" id="UP001470230"/>
    </source>
</evidence>
<evidence type="ECO:0000259" key="8">
    <source>
        <dbReference type="Pfam" id="PF02838"/>
    </source>
</evidence>
<evidence type="ECO:0000256" key="4">
    <source>
        <dbReference type="ARBA" id="ARBA00022801"/>
    </source>
</evidence>
<dbReference type="SUPFAM" id="SSF51445">
    <property type="entry name" value="(Trans)glycosidases"/>
    <property type="match status" value="1"/>
</dbReference>
<dbReference type="InterPro" id="IPR015882">
    <property type="entry name" value="HEX_bac_N"/>
</dbReference>
<accession>A0ABR2GUN0</accession>
<dbReference type="PRINTS" id="PR00738">
    <property type="entry name" value="GLHYDRLASE20"/>
</dbReference>
<comment type="similarity">
    <text evidence="2">Belongs to the glycosyl hydrolase 20 family.</text>
</comment>
<gene>
    <name evidence="9" type="ORF">M9Y10_036170</name>
</gene>
<evidence type="ECO:0000256" key="6">
    <source>
        <dbReference type="SAM" id="SignalP"/>
    </source>
</evidence>
<evidence type="ECO:0000259" key="7">
    <source>
        <dbReference type="Pfam" id="PF00728"/>
    </source>
</evidence>
<organism evidence="9 10">
    <name type="scientific">Tritrichomonas musculus</name>
    <dbReference type="NCBI Taxonomy" id="1915356"/>
    <lineage>
        <taxon>Eukaryota</taxon>
        <taxon>Metamonada</taxon>
        <taxon>Parabasalia</taxon>
        <taxon>Tritrichomonadida</taxon>
        <taxon>Tritrichomonadidae</taxon>
        <taxon>Tritrichomonas</taxon>
    </lineage>
</organism>
<dbReference type="InterPro" id="IPR025705">
    <property type="entry name" value="Beta_hexosaminidase_sua/sub"/>
</dbReference>
<reference evidence="9 10" key="1">
    <citation type="submission" date="2024-04" db="EMBL/GenBank/DDBJ databases">
        <title>Tritrichomonas musculus Genome.</title>
        <authorList>
            <person name="Alves-Ferreira E."/>
            <person name="Grigg M."/>
            <person name="Lorenzi H."/>
            <person name="Galac M."/>
        </authorList>
    </citation>
    <scope>NUCLEOTIDE SEQUENCE [LARGE SCALE GENOMIC DNA]</scope>
    <source>
        <strain evidence="9 10">EAF2021</strain>
    </source>
</reference>
<sequence>MLVALLLASCFSAVVFPPSLIPQPKSYVLDDPDDSWTLSKKTTISYPADTEGVIDVVNYFARIMRVSTGFAINISQAEQKTGIKLRIDSSLKDEAYKLVVASSSVVITACNSRGLFYGMQTLLQLLPPEIYSKCTRTDIEWDAPICTIEDEPRYQWRGVMLDVSRHFFDVDSIKKLLDAMCLQKLNVFHWHLTDDQGWRIEIKKYPNFHLKGSTSRYRPVPWHNDIPDGVQYGPYYYTQEEVKDVIKYAKQRQITIVPEIEMPGHSLSGISGYPEISCTGGPFEPLPDFSGTIDVYCPGNDKTLEILQGVLDEVIELFDSPYIHTGGDECVKTRWQSCPKCQQRMKDQGLSSYDQLQSWFVQQMANYLESKGRHLIGWDEIIDGGLAEGAAVMSWRGVSGGQQAAKLGHNVVMSPNTHYYLDHNQFPCDDHYQYICCLKPLYVGYQYEPTEGIDEQYHKFLMGVQGNMWTEYVWGEDYDMNYKIFPRACSIAEVGWTQKDKKSWNRFLASMVRAHTKRLEYTGVHQAPITLCATGYWARENVTTQFTTMTWEVTGGVGNAGPYQVAFIMTSGSNALNVQNVRLLFDDKVVAKDESSGTASWEETGNNIFKLTTTESGTGKKVKISADVAAVDASITYGQVILYYTST</sequence>
<dbReference type="InterPro" id="IPR015883">
    <property type="entry name" value="Glyco_hydro_20_cat"/>
</dbReference>
<feature type="domain" description="Glycoside hydrolase family 20 catalytic" evidence="7">
    <location>
        <begin position="154"/>
        <end position="498"/>
    </location>
</feature>
<keyword evidence="4" id="KW-0378">Hydrolase</keyword>
<keyword evidence="5" id="KW-0326">Glycosidase</keyword>
<dbReference type="PANTHER" id="PTHR22600">
    <property type="entry name" value="BETA-HEXOSAMINIDASE"/>
    <property type="match status" value="1"/>
</dbReference>
<proteinExistence type="inferred from homology"/>
<dbReference type="InterPro" id="IPR029018">
    <property type="entry name" value="Hex-like_dom2"/>
</dbReference>